<keyword evidence="2" id="KW-1185">Reference proteome</keyword>
<accession>A0ABN6AS97</accession>
<gene>
    <name evidence="1" type="ORF">MPRI_25820</name>
</gene>
<name>A0ABN6AS97_9MYCO</name>
<proteinExistence type="predicted"/>
<organism evidence="1 2">
    <name type="scientific">Mycobacterium paraintracellulare</name>
    <dbReference type="NCBI Taxonomy" id="1138383"/>
    <lineage>
        <taxon>Bacteria</taxon>
        <taxon>Bacillati</taxon>
        <taxon>Actinomycetota</taxon>
        <taxon>Actinomycetes</taxon>
        <taxon>Mycobacteriales</taxon>
        <taxon>Mycobacteriaceae</taxon>
        <taxon>Mycobacterium</taxon>
        <taxon>Mycobacterium avium complex (MAC)</taxon>
    </lineage>
</organism>
<sequence>MVVASVAGAFKRARAHSVQHMAACERAQLRWGETAVSEIVMSRAAAAVSVVPFTQNAEAVSGADWVWWWVDSTSAYGMLVQAKRLTMHHGRWRFDFGYPGGAGRQRANLRSTAASLDLIPVYALYLGTGEYRNWEPCPDDHRGRRCPSCVKRSISLMPALLADPAIVHDSAITYERSVALEDLWTPSPGRALPIPTLLEQMDPDLVSFLLSPQKGARAVAKSVIDRVLRVRAGQFSAVSSSASSMMDEGGHDQLGPVFPDVPSDTGHWGVPYFKHVLDPLRHVPPDYVLEIESRELDANELASNMPDDVAGVVVVRLPQNG</sequence>
<dbReference type="Proteomes" id="UP000466578">
    <property type="component" value="Chromosome"/>
</dbReference>
<evidence type="ECO:0000313" key="2">
    <source>
        <dbReference type="Proteomes" id="UP000466578"/>
    </source>
</evidence>
<protein>
    <submittedName>
        <fullName evidence="1">Uncharacterized protein</fullName>
    </submittedName>
</protein>
<evidence type="ECO:0000313" key="1">
    <source>
        <dbReference type="EMBL" id="BBY70395.1"/>
    </source>
</evidence>
<dbReference type="EMBL" id="AP022597">
    <property type="protein sequence ID" value="BBY70395.1"/>
    <property type="molecule type" value="Genomic_DNA"/>
</dbReference>
<reference evidence="1 2" key="1">
    <citation type="journal article" date="2019" name="Emerg. Microbes Infect.">
        <title>Comprehensive subspecies identification of 175 nontuberculous mycobacteria species based on 7547 genomic profiles.</title>
        <authorList>
            <person name="Matsumoto Y."/>
            <person name="Kinjo T."/>
            <person name="Motooka D."/>
            <person name="Nabeya D."/>
            <person name="Jung N."/>
            <person name="Uechi K."/>
            <person name="Horii T."/>
            <person name="Iida T."/>
            <person name="Fujita J."/>
            <person name="Nakamura S."/>
        </authorList>
    </citation>
    <scope>NUCLEOTIDE SEQUENCE [LARGE SCALE GENOMIC DNA]</scope>
    <source>
        <strain evidence="1 2">JCM 30622</strain>
    </source>
</reference>